<keyword evidence="3" id="KW-1185">Reference proteome</keyword>
<gene>
    <name evidence="2" type="ORF">PtA15_5A181</name>
</gene>
<protein>
    <submittedName>
        <fullName evidence="2">Uncharacterized protein</fullName>
    </submittedName>
</protein>
<dbReference type="EMBL" id="CP110425">
    <property type="protein sequence ID" value="WAQ84608.1"/>
    <property type="molecule type" value="Genomic_DNA"/>
</dbReference>
<evidence type="ECO:0000313" key="3">
    <source>
        <dbReference type="Proteomes" id="UP001164743"/>
    </source>
</evidence>
<organism evidence="2 3">
    <name type="scientific">Puccinia triticina</name>
    <dbReference type="NCBI Taxonomy" id="208348"/>
    <lineage>
        <taxon>Eukaryota</taxon>
        <taxon>Fungi</taxon>
        <taxon>Dikarya</taxon>
        <taxon>Basidiomycota</taxon>
        <taxon>Pucciniomycotina</taxon>
        <taxon>Pucciniomycetes</taxon>
        <taxon>Pucciniales</taxon>
        <taxon>Pucciniaceae</taxon>
        <taxon>Puccinia</taxon>
    </lineage>
</organism>
<accession>A0ABY7CHC2</accession>
<dbReference type="GeneID" id="77809809"/>
<keyword evidence="1" id="KW-0732">Signal</keyword>
<evidence type="ECO:0000256" key="1">
    <source>
        <dbReference type="SAM" id="SignalP"/>
    </source>
</evidence>
<dbReference type="Proteomes" id="UP001164743">
    <property type="component" value="Chromosome 5A"/>
</dbReference>
<feature type="signal peptide" evidence="1">
    <location>
        <begin position="1"/>
        <end position="22"/>
    </location>
</feature>
<reference evidence="2" key="1">
    <citation type="submission" date="2022-10" db="EMBL/GenBank/DDBJ databases">
        <title>Puccinia triticina Genome sequencing and assembly.</title>
        <authorList>
            <person name="Li C."/>
        </authorList>
    </citation>
    <scope>NUCLEOTIDE SEQUENCE</scope>
    <source>
        <strain evidence="2">Pt15</strain>
    </source>
</reference>
<evidence type="ECO:0000313" key="2">
    <source>
        <dbReference type="EMBL" id="WAQ84608.1"/>
    </source>
</evidence>
<feature type="chain" id="PRO_5046840836" evidence="1">
    <location>
        <begin position="23"/>
        <end position="345"/>
    </location>
</feature>
<proteinExistence type="predicted"/>
<name>A0ABY7CHC2_9BASI</name>
<dbReference type="RefSeq" id="XP_053020163.1">
    <property type="nucleotide sequence ID" value="XM_053168914.1"/>
</dbReference>
<sequence length="345" mass="37858">MPHYDLTTLFRLCLVVWGSCQAAEGPAWYEFESVNTQGLMGHQAPSFDALLQSIPTPILRDYDKARVSTAVQPTYPNSKESPATNPVGRNFRGFGWPATSDGGVSIPSNPASQTSSGPYDLFPTNAHRTHPITAVQFETSQSPRIPTGDNGITLRAQTQEEPADNNLSSNVGIEIAPFLRATDAGPRNQCSSPEIADNTRVLYPGPDDMAQLSKRVKIEHPASSTDTDTQSSSIQKLSNTPFITFKNHGSHEIDFGLMVHSPMRRGKRTSIPSGSGPSNYQHQIPCFRQQDMMFHGRPAFKIATSVTLEPVKNPVNNPSDILRKPTRINSPHLFPHVFGIQEKTI</sequence>